<dbReference type="KEGG" id="iag:Igag_1771"/>
<accession>E0SSB1</accession>
<evidence type="ECO:0000313" key="6">
    <source>
        <dbReference type="Proteomes" id="UP000001304"/>
    </source>
</evidence>
<dbReference type="EMBL" id="CP002098">
    <property type="protein sequence ID" value="ADM28568.1"/>
    <property type="molecule type" value="Genomic_DNA"/>
</dbReference>
<dbReference type="AlphaFoldDB" id="E0SSB1"/>
<sequence>MFKVAPNYIPKLMCTQHPDSTVKITAQEEVDEAVQGFSMYRCDEVMVDYEGKLTPYAQPKDIVVRASQLGIAVGEKFYITPRIPNPRLEDLDRMSLSLEASIIANYYSYKLLNTQAVKWVILPMVESIDVVALIQRLIVRKSQILSEELGIPYEPIQLIPLVEDSAGFITIHDYVLAICNVFKRFDIDIDVLRIFLGKSDAAVRSGHIASALALMFAINELKRLEKELNKNIKIIIGMGSPPFRGGINNPKLVELEVQHYRGYSTVTIQSAIRYDVPFDEYHNVYRTLIENIDGSPRSIDSKILDLVERSTLMYRSLVKRYIEKLNSYATYIPQTRDRITWRIYGRTFMAEDKVLNTPRAIVYTATWYSLGVPPTLLDADFIIDLYKRDEIDILLKYIPYLKKEIEYDSQYYDPEIAMKRLDEEIIMKINNALDILGIKPERNDIYRSLLELNPVEPHIIALGKIRGFLG</sequence>
<keyword evidence="5" id="KW-0670">Pyruvate</keyword>
<proteinExistence type="predicted"/>
<dbReference type="HOGENOM" id="CLU_517433_0_0_2"/>
<dbReference type="BioCyc" id="IAGG583356:GHAH-1758-MONOMER"/>
<dbReference type="GO" id="GO:0006099">
    <property type="term" value="P:tricarboxylic acid cycle"/>
    <property type="evidence" value="ECO:0007669"/>
    <property type="project" value="InterPro"/>
</dbReference>
<dbReference type="EC" id="4.1.1.31" evidence="4"/>
<organism evidence="5 6">
    <name type="scientific">Ignisphaera aggregans (strain DSM 17230 / JCM 13409 / AQ1.S1)</name>
    <dbReference type="NCBI Taxonomy" id="583356"/>
    <lineage>
        <taxon>Archaea</taxon>
        <taxon>Thermoproteota</taxon>
        <taxon>Thermoprotei</taxon>
        <taxon>Desulfurococcales</taxon>
        <taxon>Desulfurococcaceae</taxon>
        <taxon>Ignisphaera</taxon>
    </lineage>
</organism>
<dbReference type="GO" id="GO:0008964">
    <property type="term" value="F:phosphoenolpyruvate carboxylase activity"/>
    <property type="evidence" value="ECO:0007669"/>
    <property type="project" value="UniProtKB-UniRule"/>
</dbReference>
<dbReference type="Pfam" id="PF14010">
    <property type="entry name" value="PEPcase_2"/>
    <property type="match status" value="1"/>
</dbReference>
<dbReference type="InterPro" id="IPR015813">
    <property type="entry name" value="Pyrv/PenolPyrv_kinase-like_dom"/>
</dbReference>
<keyword evidence="1" id="KW-0460">Magnesium</keyword>
<keyword evidence="6" id="KW-1185">Reference proteome</keyword>
<evidence type="ECO:0000313" key="5">
    <source>
        <dbReference type="EMBL" id="ADM28568.1"/>
    </source>
</evidence>
<name>E0SSB1_IGNAA</name>
<evidence type="ECO:0000256" key="2">
    <source>
        <dbReference type="ARBA" id="ARBA00023239"/>
    </source>
</evidence>
<dbReference type="GO" id="GO:0015977">
    <property type="term" value="P:carbon fixation"/>
    <property type="evidence" value="ECO:0007669"/>
    <property type="project" value="UniProtKB-KW"/>
</dbReference>
<dbReference type="STRING" id="583356.Igag_1771"/>
<dbReference type="NCBIfam" id="TIGR02751">
    <property type="entry name" value="PEPCase_arch"/>
    <property type="match status" value="1"/>
</dbReference>
<protein>
    <recommendedName>
        <fullName evidence="4">Phosphoenolpyruvate carboxylase</fullName>
        <ecNumber evidence="4">4.1.1.31</ecNumber>
    </recommendedName>
</protein>
<evidence type="ECO:0000256" key="3">
    <source>
        <dbReference type="ARBA" id="ARBA00023300"/>
    </source>
</evidence>
<dbReference type="SUPFAM" id="SSF51621">
    <property type="entry name" value="Phosphoenolpyruvate/pyruvate domain"/>
    <property type="match status" value="1"/>
</dbReference>
<reference evidence="5 6" key="1">
    <citation type="journal article" date="2010" name="Stand. Genomic Sci.">
        <title>Complete genome sequence of Ignisphaera aggregans type strain (AQ1.S1).</title>
        <authorList>
            <person name="Goker M."/>
            <person name="Held B."/>
            <person name="Lapidus A."/>
            <person name="Nolan M."/>
            <person name="Spring S."/>
            <person name="Yasawong M."/>
            <person name="Lucas S."/>
            <person name="Glavina Del Rio T."/>
            <person name="Tice H."/>
            <person name="Cheng J.F."/>
            <person name="Goodwin L."/>
            <person name="Tapia R."/>
            <person name="Pitluck S."/>
            <person name="Liolios K."/>
            <person name="Ivanova N."/>
            <person name="Mavromatis K."/>
            <person name="Mikhailova N."/>
            <person name="Pati A."/>
            <person name="Chen A."/>
            <person name="Palaniappan K."/>
            <person name="Brambilla E."/>
            <person name="Land M."/>
            <person name="Hauser L."/>
            <person name="Chang Y.J."/>
            <person name="Jeffries C.D."/>
            <person name="Brettin T."/>
            <person name="Detter J.C."/>
            <person name="Han C."/>
            <person name="Rohde M."/>
            <person name="Sikorski J."/>
            <person name="Woyke T."/>
            <person name="Bristow J."/>
            <person name="Eisen J.A."/>
            <person name="Markowitz V."/>
            <person name="Hugenholtz P."/>
            <person name="Kyrpides N.C."/>
            <person name="Klenk H.P."/>
        </authorList>
    </citation>
    <scope>NUCLEOTIDE SEQUENCE [LARGE SCALE GENOMIC DNA]</scope>
    <source>
        <strain evidence="6">DSM 17230 / JCM 13409 / AQ1.S1</strain>
    </source>
</reference>
<evidence type="ECO:0000256" key="4">
    <source>
        <dbReference type="NCBIfam" id="TIGR02751"/>
    </source>
</evidence>
<gene>
    <name evidence="5" type="ordered locus">Igag_1771</name>
</gene>
<keyword evidence="3" id="KW-0120">Carbon dioxide fixation</keyword>
<dbReference type="PIRSF" id="PIRSF006677">
    <property type="entry name" value="UCP006677"/>
    <property type="match status" value="1"/>
</dbReference>
<dbReference type="InterPro" id="IPR007566">
    <property type="entry name" value="PEP_COase_arc-type"/>
</dbReference>
<evidence type="ECO:0000256" key="1">
    <source>
        <dbReference type="ARBA" id="ARBA00022842"/>
    </source>
</evidence>
<keyword evidence="2 5" id="KW-0456">Lyase</keyword>
<dbReference type="Proteomes" id="UP000001304">
    <property type="component" value="Chromosome"/>
</dbReference>